<evidence type="ECO:0008006" key="8">
    <source>
        <dbReference type="Google" id="ProtNLM"/>
    </source>
</evidence>
<reference evidence="7" key="1">
    <citation type="submission" date="2020-01" db="EMBL/GenBank/DDBJ databases">
        <title>Draft genome sequence of the Termite Coptotermes fromosanus.</title>
        <authorList>
            <person name="Itakura S."/>
            <person name="Yosikawa Y."/>
            <person name="Umezawa K."/>
        </authorList>
    </citation>
    <scope>NUCLEOTIDE SEQUENCE [LARGE SCALE GENOMIC DNA]</scope>
</reference>
<comment type="caution">
    <text evidence="6">The sequence shown here is derived from an EMBL/GenBank/DDBJ whole genome shotgun (WGS) entry which is preliminary data.</text>
</comment>
<dbReference type="PANTHER" id="PTHR12489:SF16">
    <property type="entry name" value="LHFPL TETRASPAN SUBFAMILY MEMBER 6 PROTEIN-RELATED"/>
    <property type="match status" value="1"/>
</dbReference>
<feature type="non-terminal residue" evidence="6">
    <location>
        <position position="1"/>
    </location>
</feature>
<dbReference type="GO" id="GO:0016020">
    <property type="term" value="C:membrane"/>
    <property type="evidence" value="ECO:0007669"/>
    <property type="project" value="UniProtKB-SubCell"/>
</dbReference>
<dbReference type="Pfam" id="PF10242">
    <property type="entry name" value="L_HMGIC_fpl"/>
    <property type="match status" value="1"/>
</dbReference>
<feature type="non-terminal residue" evidence="6">
    <location>
        <position position="256"/>
    </location>
</feature>
<dbReference type="AlphaFoldDB" id="A0A6L2PVU9"/>
<gene>
    <name evidence="6" type="ORF">Cfor_01926</name>
</gene>
<evidence type="ECO:0000256" key="2">
    <source>
        <dbReference type="ARBA" id="ARBA00022692"/>
    </source>
</evidence>
<dbReference type="InterPro" id="IPR019372">
    <property type="entry name" value="LHFPL"/>
</dbReference>
<organism evidence="6 7">
    <name type="scientific">Coptotermes formosanus</name>
    <name type="common">Formosan subterranean termite</name>
    <dbReference type="NCBI Taxonomy" id="36987"/>
    <lineage>
        <taxon>Eukaryota</taxon>
        <taxon>Metazoa</taxon>
        <taxon>Ecdysozoa</taxon>
        <taxon>Arthropoda</taxon>
        <taxon>Hexapoda</taxon>
        <taxon>Insecta</taxon>
        <taxon>Pterygota</taxon>
        <taxon>Neoptera</taxon>
        <taxon>Polyneoptera</taxon>
        <taxon>Dictyoptera</taxon>
        <taxon>Blattodea</taxon>
        <taxon>Blattoidea</taxon>
        <taxon>Termitoidae</taxon>
        <taxon>Rhinotermitidae</taxon>
        <taxon>Coptotermes</taxon>
    </lineage>
</organism>
<dbReference type="Gene3D" id="1.20.140.150">
    <property type="match status" value="1"/>
</dbReference>
<dbReference type="InParanoid" id="A0A6L2PVU9"/>
<keyword evidence="3 5" id="KW-1133">Transmembrane helix</keyword>
<evidence type="ECO:0000313" key="7">
    <source>
        <dbReference type="Proteomes" id="UP000502823"/>
    </source>
</evidence>
<comment type="subcellular location">
    <subcellularLocation>
        <location evidence="1">Membrane</location>
        <topology evidence="1">Multi-pass membrane protein</topology>
    </subcellularLocation>
</comment>
<evidence type="ECO:0000256" key="1">
    <source>
        <dbReference type="ARBA" id="ARBA00004141"/>
    </source>
</evidence>
<dbReference type="PANTHER" id="PTHR12489">
    <property type="entry name" value="LIPOMA HMGIC FUSION PARTNER-LIKE PROTEIN"/>
    <property type="match status" value="1"/>
</dbReference>
<evidence type="ECO:0000256" key="3">
    <source>
        <dbReference type="ARBA" id="ARBA00022989"/>
    </source>
</evidence>
<proteinExistence type="predicted"/>
<sequence length="256" mass="28460">GRLLGKVDAYFSSFRRCNYPRVTAQGGIEIVEECGRYSRFWDIPSPWWQASTVLVGVGSALSLLVAITATAACCITYVVHTGTARIAGALQFIAAMLVCSGAAVYPVGWDNREVLESCGNVSSVYNLGRYVRAVVVCVPSGQCRGTTLTVLRTQLLRIASEAWFISHLSVQRRHAVQQCMRDRERWRHNEELYMTSYTGRTESVPVVTVKNSRKGMNVKDQSMLRLPRASHMIPRVSVSPCSRILHIYAQENVIGT</sequence>
<evidence type="ECO:0000256" key="4">
    <source>
        <dbReference type="ARBA" id="ARBA00023136"/>
    </source>
</evidence>
<dbReference type="EMBL" id="BLKM01000498">
    <property type="protein sequence ID" value="GFG34595.1"/>
    <property type="molecule type" value="Genomic_DNA"/>
</dbReference>
<evidence type="ECO:0000313" key="6">
    <source>
        <dbReference type="EMBL" id="GFG34595.1"/>
    </source>
</evidence>
<keyword evidence="7" id="KW-1185">Reference proteome</keyword>
<keyword evidence="4 5" id="KW-0472">Membrane</keyword>
<accession>A0A6L2PVU9</accession>
<evidence type="ECO:0000256" key="5">
    <source>
        <dbReference type="SAM" id="Phobius"/>
    </source>
</evidence>
<protein>
    <recommendedName>
        <fullName evidence="8">Lipoma HMGIC fusion partner-like protein</fullName>
    </recommendedName>
</protein>
<dbReference type="Proteomes" id="UP000502823">
    <property type="component" value="Unassembled WGS sequence"/>
</dbReference>
<dbReference type="OrthoDB" id="5873721at2759"/>
<name>A0A6L2PVU9_COPFO</name>
<keyword evidence="2 5" id="KW-0812">Transmembrane</keyword>
<feature type="transmembrane region" description="Helical" evidence="5">
    <location>
        <begin position="86"/>
        <end position="108"/>
    </location>
</feature>
<feature type="transmembrane region" description="Helical" evidence="5">
    <location>
        <begin position="53"/>
        <end position="79"/>
    </location>
</feature>